<keyword evidence="2" id="KW-1185">Reference proteome</keyword>
<dbReference type="RefSeq" id="WP_093940750.1">
    <property type="nucleotide sequence ID" value="NZ_CP022521.1"/>
</dbReference>
<protein>
    <submittedName>
        <fullName evidence="1">Uncharacterized protein</fullName>
    </submittedName>
</protein>
<name>A0A221W0B5_9PSEU</name>
<dbReference type="KEGG" id="ahg:AHOG_07795"/>
<dbReference type="AlphaFoldDB" id="A0A221W0B5"/>
<evidence type="ECO:0000313" key="2">
    <source>
        <dbReference type="Proteomes" id="UP000204221"/>
    </source>
</evidence>
<dbReference type="EMBL" id="CP022521">
    <property type="protein sequence ID" value="ASO19204.1"/>
    <property type="molecule type" value="Genomic_DNA"/>
</dbReference>
<sequence length="156" mass="17656">MQPRPDTSYTPRPVRFLGIEEAGGWRIKCYGIAEGSRYPRAELVDAGVTRAVEVLTAVRADQGAHGVAYLMAHDSRDQCVVSVDWWMRSHELWQRSFRSSVERPEAFSEIREVLVANVWELAVIGYERAAWMRHVLGNRSGPDFGAYLDDAFEGLV</sequence>
<dbReference type="OrthoDB" id="1248892at2"/>
<evidence type="ECO:0000313" key="1">
    <source>
        <dbReference type="EMBL" id="ASO19204.1"/>
    </source>
</evidence>
<gene>
    <name evidence="1" type="ORF">AHOG_07795</name>
</gene>
<dbReference type="Proteomes" id="UP000204221">
    <property type="component" value="Chromosome"/>
</dbReference>
<proteinExistence type="predicted"/>
<accession>A0A221W0B5</accession>
<reference evidence="1 2" key="1">
    <citation type="submission" date="2017-07" db="EMBL/GenBank/DDBJ databases">
        <title>Complete genome sequence of Actinoalloteichus hoggarensis DSM 45943, type strain of Actinoalloteichus hoggarensis.</title>
        <authorList>
            <person name="Ruckert C."/>
            <person name="Nouioui I."/>
            <person name="Willmese J."/>
            <person name="van Wezel G."/>
            <person name="Klenk H.-P."/>
            <person name="Kalinowski J."/>
            <person name="Zotchev S.B."/>
        </authorList>
    </citation>
    <scope>NUCLEOTIDE SEQUENCE [LARGE SCALE GENOMIC DNA]</scope>
    <source>
        <strain evidence="1 2">DSM 45943</strain>
    </source>
</reference>
<organism evidence="1 2">
    <name type="scientific">Actinoalloteichus hoggarensis</name>
    <dbReference type="NCBI Taxonomy" id="1470176"/>
    <lineage>
        <taxon>Bacteria</taxon>
        <taxon>Bacillati</taxon>
        <taxon>Actinomycetota</taxon>
        <taxon>Actinomycetes</taxon>
        <taxon>Pseudonocardiales</taxon>
        <taxon>Pseudonocardiaceae</taxon>
        <taxon>Actinoalloteichus</taxon>
    </lineage>
</organism>